<dbReference type="PANTHER" id="PTHR20883:SF48">
    <property type="entry name" value="ECTOINE DIOXYGENASE"/>
    <property type="match status" value="1"/>
</dbReference>
<evidence type="ECO:0000313" key="2">
    <source>
        <dbReference type="Proteomes" id="UP000287352"/>
    </source>
</evidence>
<dbReference type="Gene3D" id="2.60.120.620">
    <property type="entry name" value="q2cbj1_9rhob like domain"/>
    <property type="match status" value="1"/>
</dbReference>
<dbReference type="InterPro" id="IPR008775">
    <property type="entry name" value="Phytyl_CoA_dOase-like"/>
</dbReference>
<proteinExistence type="predicted"/>
<dbReference type="Pfam" id="PF05721">
    <property type="entry name" value="PhyH"/>
    <property type="match status" value="1"/>
</dbReference>
<accession>A0A402A7C3</accession>
<keyword evidence="2" id="KW-1185">Reference proteome</keyword>
<protein>
    <submittedName>
        <fullName evidence="1">SnoK</fullName>
    </submittedName>
</protein>
<dbReference type="Proteomes" id="UP000287352">
    <property type="component" value="Unassembled WGS sequence"/>
</dbReference>
<sequence>MPVLTLEQRQFFADNGYLVIHNLFDLELINQIKEAIFSIFNGQHTGIRHRSEIQRPDGTVLTNIQQLYRAHPVLSQFIKHPYMGSIASALMDDTPEVRLWHDTLIYKEKLEGGAVPWHQDYYLLQHVAPADIVTGWIALSKSNEESGCLYVVPGSHKWGLMPSHALNNIGPDSERFLKRSVHEALRPLIVKQPLVLEPGDVSFHHCLTIHGSYQNRSDYPRLGYIQHYFPAHLRRVAVSGLDYAQAYEVTVPTGELVRGDAFPLVWSATPNENHTDTDILC</sequence>
<dbReference type="OrthoDB" id="149211at2"/>
<gene>
    <name evidence="1" type="ORF">KTT_48040</name>
</gene>
<comment type="caution">
    <text evidence="1">The sequence shown here is derived from an EMBL/GenBank/DDBJ whole genome shotgun (WGS) entry which is preliminary data.</text>
</comment>
<dbReference type="PANTHER" id="PTHR20883">
    <property type="entry name" value="PHYTANOYL-COA DIOXYGENASE DOMAIN CONTAINING 1"/>
    <property type="match status" value="1"/>
</dbReference>
<dbReference type="SUPFAM" id="SSF51197">
    <property type="entry name" value="Clavaminate synthase-like"/>
    <property type="match status" value="1"/>
</dbReference>
<dbReference type="EMBL" id="BIFR01000002">
    <property type="protein sequence ID" value="GCE14945.1"/>
    <property type="molecule type" value="Genomic_DNA"/>
</dbReference>
<dbReference type="GO" id="GO:0016706">
    <property type="term" value="F:2-oxoglutarate-dependent dioxygenase activity"/>
    <property type="evidence" value="ECO:0007669"/>
    <property type="project" value="UniProtKB-ARBA"/>
</dbReference>
<name>A0A402A7C3_9CHLR</name>
<dbReference type="AlphaFoldDB" id="A0A402A7C3"/>
<dbReference type="GO" id="GO:0005506">
    <property type="term" value="F:iron ion binding"/>
    <property type="evidence" value="ECO:0007669"/>
    <property type="project" value="UniProtKB-ARBA"/>
</dbReference>
<dbReference type="RefSeq" id="WP_126582471.1">
    <property type="nucleotide sequence ID" value="NZ_BIFR01000002.1"/>
</dbReference>
<organism evidence="1 2">
    <name type="scientific">Tengunoibacter tsumagoiensis</name>
    <dbReference type="NCBI Taxonomy" id="2014871"/>
    <lineage>
        <taxon>Bacteria</taxon>
        <taxon>Bacillati</taxon>
        <taxon>Chloroflexota</taxon>
        <taxon>Ktedonobacteria</taxon>
        <taxon>Ktedonobacterales</taxon>
        <taxon>Dictyobacteraceae</taxon>
        <taxon>Tengunoibacter</taxon>
    </lineage>
</organism>
<reference evidence="2" key="1">
    <citation type="submission" date="2018-12" db="EMBL/GenBank/DDBJ databases">
        <title>Tengunoibacter tsumagoiensis gen. nov., sp. nov., Dictyobacter kobayashii sp. nov., D. alpinus sp. nov., and D. joshuensis sp. nov. and description of Dictyobacteraceae fam. nov. within the order Ktedonobacterales isolated from Tengu-no-mugimeshi.</title>
        <authorList>
            <person name="Wang C.M."/>
            <person name="Zheng Y."/>
            <person name="Sakai Y."/>
            <person name="Toyoda A."/>
            <person name="Minakuchi Y."/>
            <person name="Abe K."/>
            <person name="Yokota A."/>
            <person name="Yabe S."/>
        </authorList>
    </citation>
    <scope>NUCLEOTIDE SEQUENCE [LARGE SCALE GENOMIC DNA]</scope>
    <source>
        <strain evidence="2">Uno3</strain>
    </source>
</reference>
<evidence type="ECO:0000313" key="1">
    <source>
        <dbReference type="EMBL" id="GCE14945.1"/>
    </source>
</evidence>